<keyword evidence="3" id="KW-1185">Reference proteome</keyword>
<protein>
    <submittedName>
        <fullName evidence="2">UPF0047 protein</fullName>
    </submittedName>
</protein>
<dbReference type="OrthoDB" id="10255963at2759"/>
<dbReference type="Pfam" id="PF01894">
    <property type="entry name" value="YjbQ"/>
    <property type="match status" value="1"/>
</dbReference>
<accession>A0A1U7LUU6</accession>
<reference evidence="2 3" key="1">
    <citation type="submission" date="2016-04" db="EMBL/GenBank/DDBJ databases">
        <title>Evolutionary innovation and constraint leading to complex multicellularity in the Ascomycota.</title>
        <authorList>
            <person name="Cisse O."/>
            <person name="Nguyen A."/>
            <person name="Hewitt D.A."/>
            <person name="Jedd G."/>
            <person name="Stajich J.E."/>
        </authorList>
    </citation>
    <scope>NUCLEOTIDE SEQUENCE [LARGE SCALE GENOMIC DNA]</scope>
    <source>
        <strain evidence="2 3">DAH-3</strain>
    </source>
</reference>
<name>A0A1U7LUU6_NEOID</name>
<dbReference type="InterPro" id="IPR035917">
    <property type="entry name" value="YjbQ-like_sf"/>
</dbReference>
<evidence type="ECO:0000256" key="1">
    <source>
        <dbReference type="ARBA" id="ARBA00005534"/>
    </source>
</evidence>
<organism evidence="2 3">
    <name type="scientific">Neolecta irregularis (strain DAH-3)</name>
    <dbReference type="NCBI Taxonomy" id="1198029"/>
    <lineage>
        <taxon>Eukaryota</taxon>
        <taxon>Fungi</taxon>
        <taxon>Dikarya</taxon>
        <taxon>Ascomycota</taxon>
        <taxon>Taphrinomycotina</taxon>
        <taxon>Neolectales</taxon>
        <taxon>Neolectaceae</taxon>
        <taxon>Neolecta</taxon>
    </lineage>
</organism>
<dbReference type="STRING" id="1198029.A0A1U7LUU6"/>
<evidence type="ECO:0000313" key="2">
    <source>
        <dbReference type="EMBL" id="OLL26399.1"/>
    </source>
</evidence>
<dbReference type="EMBL" id="LXFE01000188">
    <property type="protein sequence ID" value="OLL26399.1"/>
    <property type="molecule type" value="Genomic_DNA"/>
</dbReference>
<comment type="similarity">
    <text evidence="1">Belongs to the UPF0047 family.</text>
</comment>
<dbReference type="PANTHER" id="PTHR30615">
    <property type="entry name" value="UNCHARACTERIZED PROTEIN YJBQ-RELATED"/>
    <property type="match status" value="1"/>
</dbReference>
<dbReference type="Gene3D" id="2.60.120.460">
    <property type="entry name" value="YjbQ-like"/>
    <property type="match status" value="1"/>
</dbReference>
<dbReference type="Proteomes" id="UP000186594">
    <property type="component" value="Unassembled WGS sequence"/>
</dbReference>
<dbReference type="InterPro" id="IPR001602">
    <property type="entry name" value="UPF0047_YjbQ-like"/>
</dbReference>
<evidence type="ECO:0000313" key="3">
    <source>
        <dbReference type="Proteomes" id="UP000186594"/>
    </source>
</evidence>
<comment type="caution">
    <text evidence="2">The sequence shown here is derived from an EMBL/GenBank/DDBJ whole genome shotgun (WGS) entry which is preliminary data.</text>
</comment>
<dbReference type="AlphaFoldDB" id="A0A1U7LUU6"/>
<sequence length="147" mass="16618">MSWHQSKVAVPSYSKGCHLITHVFTAAIPEIKNYKIGILNLFIQHTSAALSVNENCDSDVRRDLSDALDRIAPERGDYRHSAEGPDDQVLYSEIIGVLNTNYSLRISSPRSSEQASVSRYRTVNWHWVHGREYTCASSANPDTRERL</sequence>
<gene>
    <name evidence="2" type="ORF">NEOLI_001534</name>
</gene>
<dbReference type="SUPFAM" id="SSF111038">
    <property type="entry name" value="YjbQ-like"/>
    <property type="match status" value="1"/>
</dbReference>
<dbReference type="PANTHER" id="PTHR30615:SF8">
    <property type="entry name" value="UPF0047 PROTEIN C4A8.02C"/>
    <property type="match status" value="1"/>
</dbReference>
<proteinExistence type="inferred from homology"/>